<organism evidence="1 2">
    <name type="scientific">Arctium lappa</name>
    <name type="common">Greater burdock</name>
    <name type="synonym">Lappa major</name>
    <dbReference type="NCBI Taxonomy" id="4217"/>
    <lineage>
        <taxon>Eukaryota</taxon>
        <taxon>Viridiplantae</taxon>
        <taxon>Streptophyta</taxon>
        <taxon>Embryophyta</taxon>
        <taxon>Tracheophyta</taxon>
        <taxon>Spermatophyta</taxon>
        <taxon>Magnoliopsida</taxon>
        <taxon>eudicotyledons</taxon>
        <taxon>Gunneridae</taxon>
        <taxon>Pentapetalae</taxon>
        <taxon>asterids</taxon>
        <taxon>campanulids</taxon>
        <taxon>Asterales</taxon>
        <taxon>Asteraceae</taxon>
        <taxon>Carduoideae</taxon>
        <taxon>Cardueae</taxon>
        <taxon>Arctiinae</taxon>
        <taxon>Arctium</taxon>
    </lineage>
</organism>
<reference evidence="1 2" key="2">
    <citation type="journal article" date="2022" name="Mol. Ecol. Resour.">
        <title>The genomes of chicory, endive, great burdock and yacon provide insights into Asteraceae paleo-polyploidization history and plant inulin production.</title>
        <authorList>
            <person name="Fan W."/>
            <person name="Wang S."/>
            <person name="Wang H."/>
            <person name="Wang A."/>
            <person name="Jiang F."/>
            <person name="Liu H."/>
            <person name="Zhao H."/>
            <person name="Xu D."/>
            <person name="Zhang Y."/>
        </authorList>
    </citation>
    <scope>NUCLEOTIDE SEQUENCE [LARGE SCALE GENOMIC DNA]</scope>
    <source>
        <strain evidence="2">cv. Niubang</strain>
    </source>
</reference>
<evidence type="ECO:0000313" key="1">
    <source>
        <dbReference type="EMBL" id="KAI3734601.1"/>
    </source>
</evidence>
<reference evidence="2" key="1">
    <citation type="journal article" date="2022" name="Mol. Ecol. Resour.">
        <title>The genomes of chicory, endive, great burdock and yacon provide insights into Asteraceae palaeo-polyploidization history and plant inulin production.</title>
        <authorList>
            <person name="Fan W."/>
            <person name="Wang S."/>
            <person name="Wang H."/>
            <person name="Wang A."/>
            <person name="Jiang F."/>
            <person name="Liu H."/>
            <person name="Zhao H."/>
            <person name="Xu D."/>
            <person name="Zhang Y."/>
        </authorList>
    </citation>
    <scope>NUCLEOTIDE SEQUENCE [LARGE SCALE GENOMIC DNA]</scope>
    <source>
        <strain evidence="2">cv. Niubang</strain>
    </source>
</reference>
<name>A0ACB9CK10_ARCLA</name>
<dbReference type="Proteomes" id="UP001055879">
    <property type="component" value="Linkage Group LG04"/>
</dbReference>
<comment type="caution">
    <text evidence="1">The sequence shown here is derived from an EMBL/GenBank/DDBJ whole genome shotgun (WGS) entry which is preliminary data.</text>
</comment>
<keyword evidence="2" id="KW-1185">Reference proteome</keyword>
<gene>
    <name evidence="1" type="ORF">L6452_14073</name>
</gene>
<accession>A0ACB9CK10</accession>
<sequence length="71" mass="8191">MASNRDESLMFLLRSFAPPITRCYRGAIQILQMQMTERREEHQRRGGKEEGGGEPEDLREEEGGEPEDLPE</sequence>
<protein>
    <submittedName>
        <fullName evidence="1">Uncharacterized protein</fullName>
    </submittedName>
</protein>
<proteinExistence type="predicted"/>
<evidence type="ECO:0000313" key="2">
    <source>
        <dbReference type="Proteomes" id="UP001055879"/>
    </source>
</evidence>
<dbReference type="EMBL" id="CM042050">
    <property type="protein sequence ID" value="KAI3734601.1"/>
    <property type="molecule type" value="Genomic_DNA"/>
</dbReference>